<evidence type="ECO:0000256" key="1">
    <source>
        <dbReference type="SAM" id="SignalP"/>
    </source>
</evidence>
<dbReference type="Gene3D" id="3.40.50.1820">
    <property type="entry name" value="alpha/beta hydrolase"/>
    <property type="match status" value="1"/>
</dbReference>
<evidence type="ECO:0000313" key="3">
    <source>
        <dbReference type="Proteomes" id="UP000799302"/>
    </source>
</evidence>
<dbReference type="PROSITE" id="PS00178">
    <property type="entry name" value="AA_TRNA_LIGASE_I"/>
    <property type="match status" value="1"/>
</dbReference>
<dbReference type="GO" id="GO:0004812">
    <property type="term" value="F:aminoacyl-tRNA ligase activity"/>
    <property type="evidence" value="ECO:0007669"/>
    <property type="project" value="InterPro"/>
</dbReference>
<feature type="signal peptide" evidence="1">
    <location>
        <begin position="1"/>
        <end position="20"/>
    </location>
</feature>
<dbReference type="AlphaFoldDB" id="A0A6A6TZ75"/>
<accession>A0A6A6TZ75</accession>
<dbReference type="OrthoDB" id="190201at2759"/>
<evidence type="ECO:0000313" key="2">
    <source>
        <dbReference type="EMBL" id="KAF2664716.1"/>
    </source>
</evidence>
<dbReference type="EMBL" id="MU004242">
    <property type="protein sequence ID" value="KAF2664716.1"/>
    <property type="molecule type" value="Genomic_DNA"/>
</dbReference>
<dbReference type="Proteomes" id="UP000799302">
    <property type="component" value="Unassembled WGS sequence"/>
</dbReference>
<organism evidence="2 3">
    <name type="scientific">Microthyrium microscopicum</name>
    <dbReference type="NCBI Taxonomy" id="703497"/>
    <lineage>
        <taxon>Eukaryota</taxon>
        <taxon>Fungi</taxon>
        <taxon>Dikarya</taxon>
        <taxon>Ascomycota</taxon>
        <taxon>Pezizomycotina</taxon>
        <taxon>Dothideomycetes</taxon>
        <taxon>Dothideomycetes incertae sedis</taxon>
        <taxon>Microthyriales</taxon>
        <taxon>Microthyriaceae</taxon>
        <taxon>Microthyrium</taxon>
    </lineage>
</organism>
<sequence>MSGILLASAAFIVLIQTACSAPTGGSSATSAKLCVQLQIPVPVAADQYHYDQPQVNSNIDAMDWTVNVTTWDMADFTARQTGTVHVDQTFNISAQLCVPSKKTSKADILHIATAGQGFDKRYYDVDVQPQEYSYVDAAISNGYSVLAYDRIGTGGSEKPDAYDIVQIPTDIEVLVGLTKIARSGNLISSSKMSATTKNEAPTIQEYQPTKIVHVGHAYGSYIMSIMFEKYANLSDGALMTGLYVNYAMLNNSLTVLNYNHAFAKENDPVRFAEWGSGYFVLDNKQTLQKLFFQKATLDPALLDYTESIKQPESVGTYSSEGNSTLAPAPGFTGPIMFFTGEYDNYICNGDCRGVYDESLTNTLYPNAKSIAHYLQPGTGHATGLSLNASAGYEVMLQYLDSQGL</sequence>
<reference evidence="2" key="1">
    <citation type="journal article" date="2020" name="Stud. Mycol.">
        <title>101 Dothideomycetes genomes: a test case for predicting lifestyles and emergence of pathogens.</title>
        <authorList>
            <person name="Haridas S."/>
            <person name="Albert R."/>
            <person name="Binder M."/>
            <person name="Bloem J."/>
            <person name="Labutti K."/>
            <person name="Salamov A."/>
            <person name="Andreopoulos B."/>
            <person name="Baker S."/>
            <person name="Barry K."/>
            <person name="Bills G."/>
            <person name="Bluhm B."/>
            <person name="Cannon C."/>
            <person name="Castanera R."/>
            <person name="Culley D."/>
            <person name="Daum C."/>
            <person name="Ezra D."/>
            <person name="Gonzalez J."/>
            <person name="Henrissat B."/>
            <person name="Kuo A."/>
            <person name="Liang C."/>
            <person name="Lipzen A."/>
            <person name="Lutzoni F."/>
            <person name="Magnuson J."/>
            <person name="Mondo S."/>
            <person name="Nolan M."/>
            <person name="Ohm R."/>
            <person name="Pangilinan J."/>
            <person name="Park H.-J."/>
            <person name="Ramirez L."/>
            <person name="Alfaro M."/>
            <person name="Sun H."/>
            <person name="Tritt A."/>
            <person name="Yoshinaga Y."/>
            <person name="Zwiers L.-H."/>
            <person name="Turgeon B."/>
            <person name="Goodwin S."/>
            <person name="Spatafora J."/>
            <person name="Crous P."/>
            <person name="Grigoriev I."/>
        </authorList>
    </citation>
    <scope>NUCLEOTIDE SEQUENCE</scope>
    <source>
        <strain evidence="2">CBS 115976</strain>
    </source>
</reference>
<gene>
    <name evidence="2" type="ORF">BT63DRAFT_429467</name>
</gene>
<proteinExistence type="predicted"/>
<evidence type="ECO:0008006" key="4">
    <source>
        <dbReference type="Google" id="ProtNLM"/>
    </source>
</evidence>
<dbReference type="InterPro" id="IPR001412">
    <property type="entry name" value="aa-tRNA-synth_I_CS"/>
</dbReference>
<dbReference type="SUPFAM" id="SSF53474">
    <property type="entry name" value="alpha/beta-Hydrolases"/>
    <property type="match status" value="1"/>
</dbReference>
<feature type="chain" id="PRO_5025380940" description="AB hydrolase-1 domain-containing protein" evidence="1">
    <location>
        <begin position="21"/>
        <end position="404"/>
    </location>
</feature>
<name>A0A6A6TZ75_9PEZI</name>
<dbReference type="GO" id="GO:0006418">
    <property type="term" value="P:tRNA aminoacylation for protein translation"/>
    <property type="evidence" value="ECO:0007669"/>
    <property type="project" value="InterPro"/>
</dbReference>
<keyword evidence="1" id="KW-0732">Signal</keyword>
<keyword evidence="3" id="KW-1185">Reference proteome</keyword>
<dbReference type="InterPro" id="IPR029058">
    <property type="entry name" value="AB_hydrolase_fold"/>
</dbReference>
<dbReference type="GO" id="GO:0005524">
    <property type="term" value="F:ATP binding"/>
    <property type="evidence" value="ECO:0007669"/>
    <property type="project" value="InterPro"/>
</dbReference>
<protein>
    <recommendedName>
        <fullName evidence="4">AB hydrolase-1 domain-containing protein</fullName>
    </recommendedName>
</protein>